<keyword evidence="2" id="KW-1185">Reference proteome</keyword>
<gene>
    <name evidence="1" type="ORF">EF294_04655</name>
</gene>
<protein>
    <submittedName>
        <fullName evidence="1">Uncharacterized protein</fullName>
    </submittedName>
</protein>
<dbReference type="EMBL" id="RKMH01000003">
    <property type="protein sequence ID" value="RPA65159.1"/>
    <property type="molecule type" value="Genomic_DNA"/>
</dbReference>
<comment type="caution">
    <text evidence="1">The sequence shown here is derived from an EMBL/GenBank/DDBJ whole genome shotgun (WGS) entry which is preliminary data.</text>
</comment>
<name>A0A3N4GQG1_9ACTN</name>
<dbReference type="AlphaFoldDB" id="A0A3N4GQG1"/>
<dbReference type="OrthoDB" id="9990594at2"/>
<accession>A0A3N4GQG1</accession>
<organism evidence="1 2">
    <name type="scientific">Gordonia oryzae</name>
    <dbReference type="NCBI Taxonomy" id="2487349"/>
    <lineage>
        <taxon>Bacteria</taxon>
        <taxon>Bacillati</taxon>
        <taxon>Actinomycetota</taxon>
        <taxon>Actinomycetes</taxon>
        <taxon>Mycobacteriales</taxon>
        <taxon>Gordoniaceae</taxon>
        <taxon>Gordonia</taxon>
    </lineage>
</organism>
<sequence length="127" mass="13049">MGTCRPGHRLGVQRPGTAPLADGVLTGGVLTDGVLTGGVLTGDEVEGLPTLDSGVEVVVPRVPPFPEQEARTRIDAATSTITVGRSRPPDTLGLVMATKVAIAASDATFLPRTNDTRLVHTRVVATG</sequence>
<dbReference type="RefSeq" id="WP_123926086.1">
    <property type="nucleotide sequence ID" value="NZ_JBPSDP010000003.1"/>
</dbReference>
<dbReference type="Proteomes" id="UP000267536">
    <property type="component" value="Unassembled WGS sequence"/>
</dbReference>
<evidence type="ECO:0000313" key="1">
    <source>
        <dbReference type="EMBL" id="RPA65159.1"/>
    </source>
</evidence>
<proteinExistence type="predicted"/>
<reference evidence="1 2" key="1">
    <citation type="submission" date="2018-11" db="EMBL/GenBank/DDBJ databases">
        <title>Draft genome sequence of Gordonia sp. RS15-1S isolated from rice stems.</title>
        <authorList>
            <person name="Muangham S."/>
        </authorList>
    </citation>
    <scope>NUCLEOTIDE SEQUENCE [LARGE SCALE GENOMIC DNA]</scope>
    <source>
        <strain evidence="1 2">RS15-1S</strain>
    </source>
</reference>
<evidence type="ECO:0000313" key="2">
    <source>
        <dbReference type="Proteomes" id="UP000267536"/>
    </source>
</evidence>